<dbReference type="Proteomes" id="UP000322667">
    <property type="component" value="Chromosome D02"/>
</dbReference>
<evidence type="ECO:0000313" key="2">
    <source>
        <dbReference type="Proteomes" id="UP000322667"/>
    </source>
</evidence>
<sequence>MNLRYSGMAVAASNHDVVALGVKVTQGKGNLPKPVLTSDHCSLRPLDWNDDG</sequence>
<accession>A0A5D2LXR8</accession>
<reference evidence="1 2" key="1">
    <citation type="submission" date="2019-07" db="EMBL/GenBank/DDBJ databases">
        <title>WGS assembly of Gossypium tomentosum.</title>
        <authorList>
            <person name="Chen Z.J."/>
            <person name="Sreedasyam A."/>
            <person name="Ando A."/>
            <person name="Song Q."/>
            <person name="De L."/>
            <person name="Hulse-Kemp A."/>
            <person name="Ding M."/>
            <person name="Ye W."/>
            <person name="Kirkbride R."/>
            <person name="Jenkins J."/>
            <person name="Plott C."/>
            <person name="Lovell J."/>
            <person name="Lin Y.-M."/>
            <person name="Vaughn R."/>
            <person name="Liu B."/>
            <person name="Li W."/>
            <person name="Simpson S."/>
            <person name="Scheffler B."/>
            <person name="Saski C."/>
            <person name="Grover C."/>
            <person name="Hu G."/>
            <person name="Conover J."/>
            <person name="Carlson J."/>
            <person name="Shu S."/>
            <person name="Boston L."/>
            <person name="Williams M."/>
            <person name="Peterson D."/>
            <person name="Mcgee K."/>
            <person name="Jones D."/>
            <person name="Wendel J."/>
            <person name="Stelly D."/>
            <person name="Grimwood J."/>
            <person name="Schmutz J."/>
        </authorList>
    </citation>
    <scope>NUCLEOTIDE SEQUENCE [LARGE SCALE GENOMIC DNA]</scope>
    <source>
        <strain evidence="1">7179.01</strain>
    </source>
</reference>
<proteinExistence type="predicted"/>
<gene>
    <name evidence="1" type="ORF">ES332_D02G160400v1</name>
</gene>
<organism evidence="1 2">
    <name type="scientific">Gossypium tomentosum</name>
    <name type="common">Hawaiian cotton</name>
    <name type="synonym">Gossypium sandvicense</name>
    <dbReference type="NCBI Taxonomy" id="34277"/>
    <lineage>
        <taxon>Eukaryota</taxon>
        <taxon>Viridiplantae</taxon>
        <taxon>Streptophyta</taxon>
        <taxon>Embryophyta</taxon>
        <taxon>Tracheophyta</taxon>
        <taxon>Spermatophyta</taxon>
        <taxon>Magnoliopsida</taxon>
        <taxon>eudicotyledons</taxon>
        <taxon>Gunneridae</taxon>
        <taxon>Pentapetalae</taxon>
        <taxon>rosids</taxon>
        <taxon>malvids</taxon>
        <taxon>Malvales</taxon>
        <taxon>Malvaceae</taxon>
        <taxon>Malvoideae</taxon>
        <taxon>Gossypium</taxon>
    </lineage>
</organism>
<keyword evidence="2" id="KW-1185">Reference proteome</keyword>
<dbReference type="EMBL" id="CM017624">
    <property type="protein sequence ID" value="TYH83858.1"/>
    <property type="molecule type" value="Genomic_DNA"/>
</dbReference>
<protein>
    <submittedName>
        <fullName evidence="1">Uncharacterized protein</fullName>
    </submittedName>
</protein>
<evidence type="ECO:0000313" key="1">
    <source>
        <dbReference type="EMBL" id="TYH83858.1"/>
    </source>
</evidence>
<dbReference type="EMBL" id="CM017624">
    <property type="protein sequence ID" value="TYH83859.1"/>
    <property type="molecule type" value="Genomic_DNA"/>
</dbReference>
<name>A0A5D2LXR8_GOSTO</name>
<dbReference type="AlphaFoldDB" id="A0A5D2LXR8"/>